<sequence>MLAFDPPAKMTVGVTYDLTLSIGKAADAEEVRADVRRQGRRLEERPLQVGGFMTANLTGTAFTIKLQGDEGPERRLGADRREIWQWQVTPTQPGPQRLLLKVSADAVRADGNRHRFSLANRPVDVLVEVSAAQRRENRARAIEESLGRGARVMSALEKWLIGLAALLAAAGGAWLAVRKFGKGKDPAAGDKPPAKP</sequence>
<proteinExistence type="predicted"/>
<reference evidence="2 3" key="1">
    <citation type="submission" date="2019-04" db="EMBL/GenBank/DDBJ databases">
        <title>Sphingomonas psychrotolerans sp. nov., isolated from soil in the Tianshan Mountains, Xinjiang, China.</title>
        <authorList>
            <person name="Luo Y."/>
            <person name="Sheng H."/>
        </authorList>
    </citation>
    <scope>NUCLEOTIDE SEQUENCE [LARGE SCALE GENOMIC DNA]</scope>
    <source>
        <strain evidence="2 3">ZFGT-11</strain>
    </source>
</reference>
<dbReference type="AlphaFoldDB" id="A0A4S1XIL0"/>
<dbReference type="EMBL" id="SRXT01000001">
    <property type="protein sequence ID" value="TGX55935.1"/>
    <property type="molecule type" value="Genomic_DNA"/>
</dbReference>
<keyword evidence="1" id="KW-0812">Transmembrane</keyword>
<evidence type="ECO:0000256" key="1">
    <source>
        <dbReference type="SAM" id="Phobius"/>
    </source>
</evidence>
<gene>
    <name evidence="2" type="ORF">E5A73_02120</name>
</gene>
<keyword evidence="3" id="KW-1185">Reference proteome</keyword>
<feature type="transmembrane region" description="Helical" evidence="1">
    <location>
        <begin position="159"/>
        <end position="177"/>
    </location>
</feature>
<protein>
    <submittedName>
        <fullName evidence="2">Uncharacterized protein</fullName>
    </submittedName>
</protein>
<dbReference type="OrthoDB" id="7595602at2"/>
<evidence type="ECO:0000313" key="2">
    <source>
        <dbReference type="EMBL" id="TGX55935.1"/>
    </source>
</evidence>
<organism evidence="2 3">
    <name type="scientific">Sphingomonas gei</name>
    <dbReference type="NCBI Taxonomy" id="1395960"/>
    <lineage>
        <taxon>Bacteria</taxon>
        <taxon>Pseudomonadati</taxon>
        <taxon>Pseudomonadota</taxon>
        <taxon>Alphaproteobacteria</taxon>
        <taxon>Sphingomonadales</taxon>
        <taxon>Sphingomonadaceae</taxon>
        <taxon>Sphingomonas</taxon>
    </lineage>
</organism>
<dbReference type="Proteomes" id="UP000306147">
    <property type="component" value="Unassembled WGS sequence"/>
</dbReference>
<accession>A0A4S1XIL0</accession>
<comment type="caution">
    <text evidence="2">The sequence shown here is derived from an EMBL/GenBank/DDBJ whole genome shotgun (WGS) entry which is preliminary data.</text>
</comment>
<evidence type="ECO:0000313" key="3">
    <source>
        <dbReference type="Proteomes" id="UP000306147"/>
    </source>
</evidence>
<name>A0A4S1XIL0_9SPHN</name>
<keyword evidence="1" id="KW-0472">Membrane</keyword>
<keyword evidence="1" id="KW-1133">Transmembrane helix</keyword>
<dbReference type="RefSeq" id="WP_135962135.1">
    <property type="nucleotide sequence ID" value="NZ_SRXT01000001.1"/>
</dbReference>